<keyword evidence="3" id="KW-1185">Reference proteome</keyword>
<keyword evidence="1" id="KW-0472">Membrane</keyword>
<protein>
    <recommendedName>
        <fullName evidence="4">Transmembrane protein</fullName>
    </recommendedName>
</protein>
<gene>
    <name evidence="2" type="ORF">QVE165_LOCUS42096</name>
</gene>
<feature type="transmembrane region" description="Helical" evidence="1">
    <location>
        <begin position="12"/>
        <end position="41"/>
    </location>
</feature>
<keyword evidence="1" id="KW-0812">Transmembrane</keyword>
<dbReference type="AlphaFoldDB" id="A0A815RK63"/>
<evidence type="ECO:0008006" key="4">
    <source>
        <dbReference type="Google" id="ProtNLM"/>
    </source>
</evidence>
<proteinExistence type="predicted"/>
<accession>A0A815RK63</accession>
<evidence type="ECO:0000256" key="1">
    <source>
        <dbReference type="SAM" id="Phobius"/>
    </source>
</evidence>
<sequence length="326" mass="34934">MPGIAMIIHSPALFLRIAINVATVVAAISVTAAGISVGVVVAKLAAHSANTGENNPLFETTAVLQSSSSLVFNRIIQPYEFDSYYNTTQTLIDLTGELNEYLSGKFPTTFIKAYTYGISLYPQKTTTRRRRRRQNCMCTSGSSPQAGCPRCGTTSMPSQTNQGIHTTMSSFASTASTMLYSTFDTMTTNSENANHCNISLYYDGTVQPALIYLNGTLYFNSTQANKPNATVIIDALASFDPVIILIDKCLQKSPAESTFNSALSTVQPLSVVDGDASVLDKNNTYSLALVSLTNSVTTPQLSTMTTITTTTTTTTTVTQSTTPLFG</sequence>
<dbReference type="OrthoDB" id="10400700at2759"/>
<comment type="caution">
    <text evidence="2">The sequence shown here is derived from an EMBL/GenBank/DDBJ whole genome shotgun (WGS) entry which is preliminary data.</text>
</comment>
<dbReference type="Proteomes" id="UP000663832">
    <property type="component" value="Unassembled WGS sequence"/>
</dbReference>
<evidence type="ECO:0000313" key="3">
    <source>
        <dbReference type="Proteomes" id="UP000663832"/>
    </source>
</evidence>
<evidence type="ECO:0000313" key="2">
    <source>
        <dbReference type="EMBL" id="CAF1478781.1"/>
    </source>
</evidence>
<organism evidence="2 3">
    <name type="scientific">Adineta steineri</name>
    <dbReference type="NCBI Taxonomy" id="433720"/>
    <lineage>
        <taxon>Eukaryota</taxon>
        <taxon>Metazoa</taxon>
        <taxon>Spiralia</taxon>
        <taxon>Gnathifera</taxon>
        <taxon>Rotifera</taxon>
        <taxon>Eurotatoria</taxon>
        <taxon>Bdelloidea</taxon>
        <taxon>Adinetida</taxon>
        <taxon>Adinetidae</taxon>
        <taxon>Adineta</taxon>
    </lineage>
</organism>
<keyword evidence="1" id="KW-1133">Transmembrane helix</keyword>
<name>A0A815RK63_9BILA</name>
<dbReference type="EMBL" id="CAJNOM010000513">
    <property type="protein sequence ID" value="CAF1478781.1"/>
    <property type="molecule type" value="Genomic_DNA"/>
</dbReference>
<reference evidence="2" key="1">
    <citation type="submission" date="2021-02" db="EMBL/GenBank/DDBJ databases">
        <authorList>
            <person name="Nowell W R."/>
        </authorList>
    </citation>
    <scope>NUCLEOTIDE SEQUENCE</scope>
</reference>